<dbReference type="EMBL" id="CAXKWB010002226">
    <property type="protein sequence ID" value="CAL4066417.1"/>
    <property type="molecule type" value="Genomic_DNA"/>
</dbReference>
<dbReference type="InterPro" id="IPR009917">
    <property type="entry name" value="SRA1/Sec31"/>
</dbReference>
<evidence type="ECO:0000256" key="1">
    <source>
        <dbReference type="SAM" id="MobiDB-lite"/>
    </source>
</evidence>
<dbReference type="PANTHER" id="PTHR18834">
    <property type="entry name" value="STEROID RECEPTOR RNA ACTIVATOR 1"/>
    <property type="match status" value="1"/>
</dbReference>
<evidence type="ECO:0000313" key="4">
    <source>
        <dbReference type="Proteomes" id="UP001497623"/>
    </source>
</evidence>
<feature type="domain" description="SRA1/Sec31" evidence="2">
    <location>
        <begin position="109"/>
        <end position="243"/>
    </location>
</feature>
<evidence type="ECO:0000313" key="3">
    <source>
        <dbReference type="EMBL" id="CAL4066417.1"/>
    </source>
</evidence>
<accession>A0AAV2PWU1</accession>
<dbReference type="Proteomes" id="UP001497623">
    <property type="component" value="Unassembled WGS sequence"/>
</dbReference>
<keyword evidence="4" id="KW-1185">Reference proteome</keyword>
<dbReference type="PANTHER" id="PTHR18834:SF2">
    <property type="entry name" value="STEROID RECEPTOR RNA ACTIVATOR 1"/>
    <property type="match status" value="1"/>
</dbReference>
<dbReference type="InterPro" id="IPR040243">
    <property type="entry name" value="Steroid_recept_RNA_1"/>
</dbReference>
<dbReference type="Pfam" id="PF07304">
    <property type="entry name" value="SRA1"/>
    <property type="match status" value="1"/>
</dbReference>
<proteinExistence type="predicted"/>
<dbReference type="GO" id="GO:0005634">
    <property type="term" value="C:nucleus"/>
    <property type="evidence" value="ECO:0007669"/>
    <property type="project" value="TreeGrafter"/>
</dbReference>
<evidence type="ECO:0000259" key="2">
    <source>
        <dbReference type="Pfam" id="PF07304"/>
    </source>
</evidence>
<feature type="region of interest" description="Disordered" evidence="1">
    <location>
        <begin position="247"/>
        <end position="280"/>
    </location>
</feature>
<name>A0AAV2PWU1_MEGNR</name>
<dbReference type="GO" id="GO:0006357">
    <property type="term" value="P:regulation of transcription by RNA polymerase II"/>
    <property type="evidence" value="ECO:0007669"/>
    <property type="project" value="InterPro"/>
</dbReference>
<dbReference type="Gene3D" id="1.20.940.10">
    <property type="entry name" value="Functional domain of the splicing factor Prp18"/>
    <property type="match status" value="1"/>
</dbReference>
<comment type="caution">
    <text evidence="3">The sequence shown here is derived from an EMBL/GenBank/DDBJ whole genome shotgun (WGS) entry which is preliminary data.</text>
</comment>
<sequence>FHCLRFVPLSPAEVFKNTMESQIAPGNAERAWNDPPQLAFNASPNPIGGGPANRKRLMNKRVPVPIGQPNASLSGQTTLLPGSIPPICGIVGSPQPPRPLLSGPPPTGFPPTGYIPCGPSPTTMPVISTMPVLDSSMDSKTPQEMLLIVEDSLGTALATIEDKMKENISEDVKRRLQTLRSMWTEGKLNADIQRRMAHLAKALTAGSYDDAWAMHQGLIVDYTGACSPWMIGVKTIIAETRIHNSIKENAGSGHNETTKEDGTEDLNSVRMLDTEKSIHS</sequence>
<feature type="non-terminal residue" evidence="3">
    <location>
        <position position="1"/>
    </location>
</feature>
<dbReference type="GO" id="GO:0003713">
    <property type="term" value="F:transcription coactivator activity"/>
    <property type="evidence" value="ECO:0007669"/>
    <property type="project" value="InterPro"/>
</dbReference>
<reference evidence="3 4" key="1">
    <citation type="submission" date="2024-05" db="EMBL/GenBank/DDBJ databases">
        <authorList>
            <person name="Wallberg A."/>
        </authorList>
    </citation>
    <scope>NUCLEOTIDE SEQUENCE [LARGE SCALE GENOMIC DNA]</scope>
</reference>
<protein>
    <recommendedName>
        <fullName evidence="2">SRA1/Sec31 domain-containing protein</fullName>
    </recommendedName>
</protein>
<gene>
    <name evidence="3" type="ORF">MNOR_LOCUS5664</name>
</gene>
<dbReference type="AlphaFoldDB" id="A0AAV2PWU1"/>
<organism evidence="3 4">
    <name type="scientific">Meganyctiphanes norvegica</name>
    <name type="common">Northern krill</name>
    <name type="synonym">Thysanopoda norvegica</name>
    <dbReference type="NCBI Taxonomy" id="48144"/>
    <lineage>
        <taxon>Eukaryota</taxon>
        <taxon>Metazoa</taxon>
        <taxon>Ecdysozoa</taxon>
        <taxon>Arthropoda</taxon>
        <taxon>Crustacea</taxon>
        <taxon>Multicrustacea</taxon>
        <taxon>Malacostraca</taxon>
        <taxon>Eumalacostraca</taxon>
        <taxon>Eucarida</taxon>
        <taxon>Euphausiacea</taxon>
        <taxon>Euphausiidae</taxon>
        <taxon>Meganyctiphanes</taxon>
    </lineage>
</organism>